<proteinExistence type="predicted"/>
<keyword evidence="3" id="KW-1185">Reference proteome</keyword>
<accession>A0AA88DMF5</accession>
<keyword evidence="1" id="KW-0472">Membrane</keyword>
<evidence type="ECO:0000313" key="3">
    <source>
        <dbReference type="Proteomes" id="UP001187192"/>
    </source>
</evidence>
<dbReference type="PANTHER" id="PTHR34741:SF2">
    <property type="entry name" value="VESICLE TRANSPORT PROTEIN"/>
    <property type="match status" value="1"/>
</dbReference>
<sequence>MSSSIATDPEKAVHVDQSRAANLGDLIGHRDMNWVKVMVAFCFSSAVDIAILSFQVHTHLPPIFFSVSLAILFAFTSFFVSKFVGSKFPRTAMVLERVGVFFVVTGFFIAITIPFPLCLRVVSWVVYAISFVFVIFCNYFCG</sequence>
<comment type="caution">
    <text evidence="2">The sequence shown here is derived from an EMBL/GenBank/DDBJ whole genome shotgun (WGS) entry which is preliminary data.</text>
</comment>
<keyword evidence="1" id="KW-0812">Transmembrane</keyword>
<dbReference type="EMBL" id="BTGU01000074">
    <property type="protein sequence ID" value="GMN58003.1"/>
    <property type="molecule type" value="Genomic_DNA"/>
</dbReference>
<feature type="transmembrane region" description="Helical" evidence="1">
    <location>
        <begin position="63"/>
        <end position="85"/>
    </location>
</feature>
<dbReference type="PANTHER" id="PTHR34741">
    <property type="entry name" value="IMAP FAMILY MEMBER 1, PUTATIVE-RELATED"/>
    <property type="match status" value="1"/>
</dbReference>
<keyword evidence="1" id="KW-1133">Transmembrane helix</keyword>
<gene>
    <name evidence="2" type="ORF">TIFTF001_027123</name>
</gene>
<dbReference type="Proteomes" id="UP001187192">
    <property type="component" value="Unassembled WGS sequence"/>
</dbReference>
<feature type="transmembrane region" description="Helical" evidence="1">
    <location>
        <begin position="97"/>
        <end position="115"/>
    </location>
</feature>
<feature type="transmembrane region" description="Helical" evidence="1">
    <location>
        <begin position="121"/>
        <end position="141"/>
    </location>
</feature>
<evidence type="ECO:0000256" key="1">
    <source>
        <dbReference type="SAM" id="Phobius"/>
    </source>
</evidence>
<dbReference type="AlphaFoldDB" id="A0AA88DMF5"/>
<reference evidence="2" key="1">
    <citation type="submission" date="2023-07" db="EMBL/GenBank/DDBJ databases">
        <title>draft genome sequence of fig (Ficus carica).</title>
        <authorList>
            <person name="Takahashi T."/>
            <person name="Nishimura K."/>
        </authorList>
    </citation>
    <scope>NUCLEOTIDE SEQUENCE</scope>
</reference>
<feature type="transmembrane region" description="Helical" evidence="1">
    <location>
        <begin position="37"/>
        <end position="57"/>
    </location>
</feature>
<evidence type="ECO:0000313" key="2">
    <source>
        <dbReference type="EMBL" id="GMN58003.1"/>
    </source>
</evidence>
<protein>
    <submittedName>
        <fullName evidence="2">Uncharacterized protein</fullName>
    </submittedName>
</protein>
<name>A0AA88DMF5_FICCA</name>
<organism evidence="2 3">
    <name type="scientific">Ficus carica</name>
    <name type="common">Common fig</name>
    <dbReference type="NCBI Taxonomy" id="3494"/>
    <lineage>
        <taxon>Eukaryota</taxon>
        <taxon>Viridiplantae</taxon>
        <taxon>Streptophyta</taxon>
        <taxon>Embryophyta</taxon>
        <taxon>Tracheophyta</taxon>
        <taxon>Spermatophyta</taxon>
        <taxon>Magnoliopsida</taxon>
        <taxon>eudicotyledons</taxon>
        <taxon>Gunneridae</taxon>
        <taxon>Pentapetalae</taxon>
        <taxon>rosids</taxon>
        <taxon>fabids</taxon>
        <taxon>Rosales</taxon>
        <taxon>Moraceae</taxon>
        <taxon>Ficeae</taxon>
        <taxon>Ficus</taxon>
    </lineage>
</organism>